<dbReference type="InterPro" id="IPR036388">
    <property type="entry name" value="WH-like_DNA-bd_sf"/>
</dbReference>
<evidence type="ECO:0000256" key="1">
    <source>
        <dbReference type="ARBA" id="ARBA00023125"/>
    </source>
</evidence>
<dbReference type="GO" id="GO:0005829">
    <property type="term" value="C:cytosol"/>
    <property type="evidence" value="ECO:0007669"/>
    <property type="project" value="TreeGrafter"/>
</dbReference>
<dbReference type="Gene3D" id="3.40.50.2300">
    <property type="match status" value="1"/>
</dbReference>
<dbReference type="Proteomes" id="UP001165306">
    <property type="component" value="Unassembled WGS sequence"/>
</dbReference>
<gene>
    <name evidence="3" type="ORF">NET02_01285</name>
</gene>
<accession>A0AA41WCI7</accession>
<dbReference type="GO" id="GO:0006355">
    <property type="term" value="P:regulation of DNA-templated transcription"/>
    <property type="evidence" value="ECO:0007669"/>
    <property type="project" value="InterPro"/>
</dbReference>
<protein>
    <submittedName>
        <fullName evidence="3">Response regulator transcription factor</fullName>
    </submittedName>
</protein>
<dbReference type="PANTHER" id="PTHR48111">
    <property type="entry name" value="REGULATOR OF RPOS"/>
    <property type="match status" value="1"/>
</dbReference>
<proteinExistence type="predicted"/>
<reference evidence="3" key="1">
    <citation type="submission" date="2022-06" db="EMBL/GenBank/DDBJ databases">
        <title>CFH 74404 Thermomicrobiaceae sp.</title>
        <authorList>
            <person name="Ming H."/>
            <person name="Li W.-J."/>
            <person name="Zhao Z."/>
        </authorList>
    </citation>
    <scope>NUCLEOTIDE SEQUENCE</scope>
    <source>
        <strain evidence="3">CFH 74404</strain>
    </source>
</reference>
<dbReference type="GO" id="GO:0000976">
    <property type="term" value="F:transcription cis-regulatory region binding"/>
    <property type="evidence" value="ECO:0007669"/>
    <property type="project" value="TreeGrafter"/>
</dbReference>
<dbReference type="SUPFAM" id="SSF52172">
    <property type="entry name" value="CheY-like"/>
    <property type="match status" value="1"/>
</dbReference>
<comment type="caution">
    <text evidence="3">The sequence shown here is derived from an EMBL/GenBank/DDBJ whole genome shotgun (WGS) entry which is preliminary data.</text>
</comment>
<name>A0AA41WCI7_9BACT</name>
<dbReference type="SMART" id="SM00862">
    <property type="entry name" value="Trans_reg_C"/>
    <property type="match status" value="1"/>
</dbReference>
<dbReference type="InterPro" id="IPR011006">
    <property type="entry name" value="CheY-like_superfamily"/>
</dbReference>
<keyword evidence="1" id="KW-0238">DNA-binding</keyword>
<dbReference type="GO" id="GO:0000156">
    <property type="term" value="F:phosphorelay response regulator activity"/>
    <property type="evidence" value="ECO:0007669"/>
    <property type="project" value="TreeGrafter"/>
</dbReference>
<evidence type="ECO:0000259" key="2">
    <source>
        <dbReference type="SMART" id="SM00862"/>
    </source>
</evidence>
<dbReference type="Pfam" id="PF00486">
    <property type="entry name" value="Trans_reg_C"/>
    <property type="match status" value="1"/>
</dbReference>
<feature type="domain" description="OmpR/PhoB-type" evidence="2">
    <location>
        <begin position="143"/>
        <end position="216"/>
    </location>
</feature>
<dbReference type="InterPro" id="IPR016032">
    <property type="entry name" value="Sig_transdc_resp-reg_C-effctor"/>
</dbReference>
<dbReference type="RefSeq" id="WP_284055560.1">
    <property type="nucleotide sequence ID" value="NZ_JAMSLR010000001.1"/>
</dbReference>
<dbReference type="PANTHER" id="PTHR48111:SF36">
    <property type="entry name" value="TRANSCRIPTIONAL REGULATORY PROTEIN CUTR"/>
    <property type="match status" value="1"/>
</dbReference>
<dbReference type="InterPro" id="IPR039420">
    <property type="entry name" value="WalR-like"/>
</dbReference>
<sequence length="250" mass="27971">MDVLLFSQDQQLATLLGRILRSRWDSAWVHLVANLDEAVERLDTAELVFVDLAAYPRDFARLIQEIREAWPGPLVALCDEHAESERQVIALRAGADEVYELPPEPLLYLARIQALLRRTEAARRMRVGRLVLLPDTAEALVDDRPLALTPREFRLLHALAARAGRIVPVEELIEAVWEGEAVDRSTLRKFIQRLRQKLGPQAGVQIVARPGIGYSLKPVSFQDVLEQIQRAVALAGPLAASCAPLCLSWI</sequence>
<dbReference type="EMBL" id="JAMSLR010000001">
    <property type="protein sequence ID" value="MCM8747775.1"/>
    <property type="molecule type" value="Genomic_DNA"/>
</dbReference>
<keyword evidence="4" id="KW-1185">Reference proteome</keyword>
<organism evidence="3 4">
    <name type="scientific">Thermalbibacter longus</name>
    <dbReference type="NCBI Taxonomy" id="2951981"/>
    <lineage>
        <taxon>Bacteria</taxon>
        <taxon>Pseudomonadati</taxon>
        <taxon>Thermomicrobiota</taxon>
        <taxon>Thermomicrobia</taxon>
        <taxon>Thermomicrobiales</taxon>
        <taxon>Thermomicrobiaceae</taxon>
        <taxon>Thermalbibacter</taxon>
    </lineage>
</organism>
<dbReference type="InterPro" id="IPR001867">
    <property type="entry name" value="OmpR/PhoB-type_DNA-bd"/>
</dbReference>
<evidence type="ECO:0000313" key="3">
    <source>
        <dbReference type="EMBL" id="MCM8747775.1"/>
    </source>
</evidence>
<dbReference type="CDD" id="cd00383">
    <property type="entry name" value="trans_reg_C"/>
    <property type="match status" value="1"/>
</dbReference>
<dbReference type="Gene3D" id="1.10.10.10">
    <property type="entry name" value="Winged helix-like DNA-binding domain superfamily/Winged helix DNA-binding domain"/>
    <property type="match status" value="1"/>
</dbReference>
<dbReference type="SUPFAM" id="SSF46894">
    <property type="entry name" value="C-terminal effector domain of the bipartite response regulators"/>
    <property type="match status" value="1"/>
</dbReference>
<dbReference type="AlphaFoldDB" id="A0AA41WCI7"/>
<dbReference type="GO" id="GO:0032993">
    <property type="term" value="C:protein-DNA complex"/>
    <property type="evidence" value="ECO:0007669"/>
    <property type="project" value="TreeGrafter"/>
</dbReference>
<evidence type="ECO:0000313" key="4">
    <source>
        <dbReference type="Proteomes" id="UP001165306"/>
    </source>
</evidence>